<dbReference type="AlphaFoldDB" id="A0A0F9PW00"/>
<name>A0A0F9PW00_9ZZZZ</name>
<gene>
    <name evidence="1" type="ORF">LCGC14_1089220</name>
</gene>
<evidence type="ECO:0000313" key="1">
    <source>
        <dbReference type="EMBL" id="KKN05251.1"/>
    </source>
</evidence>
<sequence length="429" mass="44893">MRYLLVISILLVSLFTMNVLFHPLRATTVCYPQDGCTGTSTAPSSGQILIGAGSVYAPAYLTAGSNITISTSSGAITINATVGANYWTLSGTNLHPTSTTYKVGIGTTTPQTAFHLVGTPRWDLGSDATSDVFYRNSSGNLDRLAIGADGTIFTASSTAPGGLSWEAAAASGATIELDNLGTVAINTSLISDTDSTDDLGSSGVAWANLYVDSIYWGSTSLPRMYQSGLTLRLDGNRSDNQRVFNIRNDASTSYNTILLISGRNNGSFGIDIEGTASTQVDFDFNQLSRLRMDATVYPKTDSADDLGRSTEFWDETFTDELVLQNVGAGATAANQTRLSGKDLSAGDAGLHIKTEDDTEHLFASLVGIGTTTPAYTLQMVDTASTTLAIGSPILTGCIVMGDSDGAGITYVTALNGVLTATTTQPSICQ</sequence>
<comment type="caution">
    <text evidence="1">The sequence shown here is derived from an EMBL/GenBank/DDBJ whole genome shotgun (WGS) entry which is preliminary data.</text>
</comment>
<protein>
    <submittedName>
        <fullName evidence="1">Uncharacterized protein</fullName>
    </submittedName>
</protein>
<reference evidence="1" key="1">
    <citation type="journal article" date="2015" name="Nature">
        <title>Complex archaea that bridge the gap between prokaryotes and eukaryotes.</title>
        <authorList>
            <person name="Spang A."/>
            <person name="Saw J.H."/>
            <person name="Jorgensen S.L."/>
            <person name="Zaremba-Niedzwiedzka K."/>
            <person name="Martijn J."/>
            <person name="Lind A.E."/>
            <person name="van Eijk R."/>
            <person name="Schleper C."/>
            <person name="Guy L."/>
            <person name="Ettema T.J."/>
        </authorList>
    </citation>
    <scope>NUCLEOTIDE SEQUENCE</scope>
</reference>
<proteinExistence type="predicted"/>
<accession>A0A0F9PW00</accession>
<dbReference type="EMBL" id="LAZR01004825">
    <property type="protein sequence ID" value="KKN05251.1"/>
    <property type="molecule type" value="Genomic_DNA"/>
</dbReference>
<organism evidence="1">
    <name type="scientific">marine sediment metagenome</name>
    <dbReference type="NCBI Taxonomy" id="412755"/>
    <lineage>
        <taxon>unclassified sequences</taxon>
        <taxon>metagenomes</taxon>
        <taxon>ecological metagenomes</taxon>
    </lineage>
</organism>